<name>A0A8A3S1E4_9EURY</name>
<dbReference type="AlphaFoldDB" id="A0A8A3S1E4"/>
<keyword evidence="1" id="KW-0812">Transmembrane</keyword>
<protein>
    <submittedName>
        <fullName evidence="2">Uncharacterized protein</fullName>
    </submittedName>
</protein>
<reference evidence="2" key="1">
    <citation type="journal article" date="2001" name="Int. J. Syst. Evol. Microbiol.">
        <title>Methanofollis aquaemaris sp. nov., a methanogen isolated from an aquaculture fish pond.</title>
        <authorList>
            <person name="Lai M.C."/>
            <person name="Chen S.C."/>
        </authorList>
    </citation>
    <scope>NUCLEOTIDE SEQUENCE</scope>
    <source>
        <strain evidence="2">N2F9704</strain>
    </source>
</reference>
<reference evidence="2" key="2">
    <citation type="submission" date="2019-02" db="EMBL/GenBank/DDBJ databases">
        <authorList>
            <person name="Chen S.-C."/>
            <person name="Chien H.-H."/>
            <person name="Lai M.-C."/>
        </authorList>
    </citation>
    <scope>NUCLEOTIDE SEQUENCE</scope>
    <source>
        <strain evidence="2">N2F9704</strain>
    </source>
</reference>
<keyword evidence="3" id="KW-1185">Reference proteome</keyword>
<gene>
    <name evidence="2" type="ORF">RJ40_00825</name>
</gene>
<evidence type="ECO:0000313" key="3">
    <source>
        <dbReference type="Proteomes" id="UP001042704"/>
    </source>
</evidence>
<dbReference type="GeneID" id="76422852"/>
<proteinExistence type="predicted"/>
<accession>A0A8A3S1E4</accession>
<dbReference type="Proteomes" id="UP001042704">
    <property type="component" value="Chromosome"/>
</dbReference>
<sequence>MSRKNDRLAIIIFGIIIITVAVVGATVLLNESRENENDAAEIAGHGTMKYIDLEGGFYGIIADDGKQYLPLHFRGYIADDTEVDFKANVSEKTVTIQQWGTPVEIISLERTGGPMQVSELLQKPVYETPVTIYGTVSRLYETFSPTFILSSGRDASVTVWYGLTGEGNGQDNGDRTVNDDAVDKNESLSPSSIHDPVAGIENGDLVVVRGVLKQNSQTGQEIDFWMDEITLSGPPGGVDPARTMVEDFIRDSDEYAAHSGQKLGLQSAITTEWYPTVTLYTYTFLARADADSSYMNLVTAEITVTEEKIVDANYEVSRIDTKPEITETSYP</sequence>
<evidence type="ECO:0000313" key="2">
    <source>
        <dbReference type="EMBL" id="QSZ66145.1"/>
    </source>
</evidence>
<dbReference type="RefSeq" id="WP_265581452.1">
    <property type="nucleotide sequence ID" value="NZ_CP036172.1"/>
</dbReference>
<dbReference type="KEGG" id="maqe:RJ40_00825"/>
<organism evidence="2 3">
    <name type="scientific">Methanofollis aquaemaris</name>
    <dbReference type="NCBI Taxonomy" id="126734"/>
    <lineage>
        <taxon>Archaea</taxon>
        <taxon>Methanobacteriati</taxon>
        <taxon>Methanobacteriota</taxon>
        <taxon>Stenosarchaea group</taxon>
        <taxon>Methanomicrobia</taxon>
        <taxon>Methanomicrobiales</taxon>
        <taxon>Methanomicrobiaceae</taxon>
        <taxon>Methanofollis</taxon>
    </lineage>
</organism>
<feature type="transmembrane region" description="Helical" evidence="1">
    <location>
        <begin position="7"/>
        <end position="29"/>
    </location>
</feature>
<dbReference type="EMBL" id="CP036172">
    <property type="protein sequence ID" value="QSZ66145.1"/>
    <property type="molecule type" value="Genomic_DNA"/>
</dbReference>
<keyword evidence="1" id="KW-1133">Transmembrane helix</keyword>
<keyword evidence="1" id="KW-0472">Membrane</keyword>
<evidence type="ECO:0000256" key="1">
    <source>
        <dbReference type="SAM" id="Phobius"/>
    </source>
</evidence>